<keyword evidence="1 2" id="KW-1015">Disulfide bond</keyword>
<reference evidence="5" key="1">
    <citation type="submission" date="2003-08" db="EMBL/GenBank/DDBJ databases">
        <authorList>
            <person name="Birren B."/>
            <person name="Nusbaum C."/>
            <person name="Abebe A."/>
            <person name="Abouelleil A."/>
            <person name="Adekoya E."/>
            <person name="Ait-zahra M."/>
            <person name="Allen N."/>
            <person name="Allen T."/>
            <person name="An P."/>
            <person name="Anderson M."/>
            <person name="Anderson S."/>
            <person name="Arachchi H."/>
            <person name="Armbruster J."/>
            <person name="Bachantsang P."/>
            <person name="Baldwin J."/>
            <person name="Barry A."/>
            <person name="Bayul T."/>
            <person name="Blitshsteyn B."/>
            <person name="Bloom T."/>
            <person name="Blye J."/>
            <person name="Boguslavskiy L."/>
            <person name="Borowsky M."/>
            <person name="Boukhgalter B."/>
            <person name="Brunache A."/>
            <person name="Butler J."/>
            <person name="Calixte N."/>
            <person name="Calvo S."/>
            <person name="Camarata J."/>
            <person name="Campo K."/>
            <person name="Chang J."/>
            <person name="Cheshatsang Y."/>
            <person name="Citroen M."/>
            <person name="Collymore A."/>
            <person name="Considine T."/>
            <person name="Cook A."/>
            <person name="Cooke P."/>
            <person name="Corum B."/>
            <person name="Cuomo C."/>
            <person name="David R."/>
            <person name="Dawoe T."/>
            <person name="Degray S."/>
            <person name="Dodge S."/>
            <person name="Dooley K."/>
            <person name="Dorje P."/>
            <person name="Dorjee K."/>
            <person name="Dorris L."/>
            <person name="Duffey N."/>
            <person name="Dupes A."/>
            <person name="Elkins T."/>
            <person name="Engels R."/>
            <person name="Erickson J."/>
            <person name="Farina A."/>
            <person name="Faro S."/>
            <person name="Ferreira P."/>
            <person name="Fischer H."/>
            <person name="Fitzgerald M."/>
            <person name="Foley K."/>
            <person name="Gage D."/>
            <person name="Galagan J."/>
            <person name="Gearin G."/>
            <person name="Gnerre S."/>
            <person name="Gnirke A."/>
            <person name="Goyette A."/>
            <person name="Graham J."/>
            <person name="Grandbois E."/>
            <person name="Gyaltsen K."/>
            <person name="Hafez N."/>
            <person name="Hagopian D."/>
            <person name="Hagos B."/>
            <person name="Hall J."/>
            <person name="Hatcher B."/>
            <person name="Heller A."/>
            <person name="Higgins H."/>
            <person name="Honan T."/>
            <person name="Horn A."/>
            <person name="Houde N."/>
            <person name="Hughes L."/>
            <person name="Hulme W."/>
            <person name="Husby E."/>
            <person name="Iliev I."/>
            <person name="Jaffe D."/>
            <person name="Jones C."/>
            <person name="Kamal M."/>
            <person name="Kamat A."/>
            <person name="Kamvysselis M."/>
            <person name="Karlsson E."/>
            <person name="Kells C."/>
            <person name="Kieu A."/>
            <person name="Kisner P."/>
            <person name="Kodira C."/>
            <person name="Kulbokas E."/>
            <person name="Labutti K."/>
            <person name="Lama D."/>
            <person name="Landers T."/>
            <person name="Leger J."/>
            <person name="Levine S."/>
            <person name="Lewis D."/>
            <person name="Lewis T."/>
            <person name="Lindblad-toh K."/>
            <person name="Liu X."/>
            <person name="Lokyitsang T."/>
            <person name="Lokyitsang Y."/>
            <person name="Lucien O."/>
            <person name="Lui A."/>
            <person name="Ma L.J."/>
            <person name="Mabbitt R."/>
            <person name="Macdonald J."/>
            <person name="Maclean C."/>
            <person name="Major J."/>
            <person name="Manning J."/>
            <person name="Marabella R."/>
            <person name="Maru K."/>
            <person name="Matthews C."/>
            <person name="Mauceli E."/>
            <person name="Mccarthy M."/>
            <person name="Mcdonough S."/>
            <person name="Mcghee T."/>
            <person name="Meldrim J."/>
            <person name="Meneus L."/>
            <person name="Mesirov J."/>
            <person name="Mihalev A."/>
            <person name="Mihova T."/>
            <person name="Mikkelsen T."/>
            <person name="Mlenga V."/>
            <person name="Moru K."/>
            <person name="Mozes J."/>
            <person name="Mulrain L."/>
            <person name="Munson G."/>
            <person name="Naylor J."/>
            <person name="Newes C."/>
            <person name="Nguyen C."/>
            <person name="Nguyen N."/>
            <person name="Nguyen T."/>
            <person name="Nicol R."/>
            <person name="Nielsen C."/>
            <person name="Nizzari M."/>
            <person name="Norbu C."/>
            <person name="Norbu N."/>
            <person name="O'donnell P."/>
            <person name="Okoawo O."/>
            <person name="O'leary S."/>
            <person name="Omotosho B."/>
            <person name="O'neill K."/>
            <person name="Osman S."/>
            <person name="Parker S."/>
            <person name="Perrin D."/>
            <person name="Phunkhang P."/>
            <person name="Piqani B."/>
            <person name="Purcell S."/>
            <person name="Rachupka T."/>
            <person name="Ramasamy U."/>
            <person name="Rameau R."/>
            <person name="Ray V."/>
            <person name="Raymond C."/>
            <person name="Retta R."/>
            <person name="Richardson S."/>
            <person name="Rise C."/>
            <person name="Rodriguez J."/>
            <person name="Rogers J."/>
            <person name="Rogov P."/>
            <person name="Rutman M."/>
            <person name="Schupbach R."/>
            <person name="Seaman C."/>
            <person name="Settipalli S."/>
            <person name="Sharpe T."/>
            <person name="Sheridan J."/>
            <person name="Sherpa N."/>
            <person name="Shi J."/>
            <person name="Smirnov S."/>
            <person name="Smith C."/>
            <person name="Sougnez C."/>
            <person name="Spencer B."/>
            <person name="Stalker J."/>
            <person name="Stange-thomann N."/>
            <person name="Stavropoulos S."/>
            <person name="Stetson K."/>
            <person name="Stone C."/>
            <person name="Stone S."/>
            <person name="Stubbs M."/>
            <person name="Talamas J."/>
            <person name="Tchuinga P."/>
            <person name="Tenzing P."/>
            <person name="Tesfaye S."/>
            <person name="Theodore J."/>
            <person name="Thoulutsang Y."/>
            <person name="Topham K."/>
            <person name="Towey S."/>
            <person name="Tsamla T."/>
            <person name="Tsomo N."/>
            <person name="Vallee D."/>
            <person name="Vassiliev H."/>
            <person name="Venkataraman V."/>
            <person name="Vinson J."/>
            <person name="Vo A."/>
            <person name="Wade C."/>
            <person name="Wang S."/>
            <person name="Wangchuk T."/>
            <person name="Wangdi T."/>
            <person name="Whittaker C."/>
            <person name="Wilkinson J."/>
            <person name="Wu Y."/>
            <person name="Wyman D."/>
            <person name="Yadav S."/>
            <person name="Yang S."/>
            <person name="Yang X."/>
            <person name="Yeager S."/>
            <person name="Yee E."/>
            <person name="Young G."/>
            <person name="Zainoun J."/>
            <person name="Zembeck L."/>
            <person name="Zimmer A."/>
            <person name="Zody M."/>
            <person name="Lander E."/>
        </authorList>
    </citation>
    <scope>NUCLEOTIDE SEQUENCE [LARGE SCALE GENOMIC DNA]</scope>
</reference>
<feature type="disulfide bond" evidence="2">
    <location>
        <begin position="111"/>
        <end position="163"/>
    </location>
</feature>
<keyword evidence="5" id="KW-1185">Reference proteome</keyword>
<feature type="disulfide bond" evidence="2">
    <location>
        <begin position="96"/>
        <end position="145"/>
    </location>
</feature>
<evidence type="ECO:0000256" key="1">
    <source>
        <dbReference type="ARBA" id="ARBA00023157"/>
    </source>
</evidence>
<dbReference type="InterPro" id="IPR006207">
    <property type="entry name" value="Cys_knot_C"/>
</dbReference>
<dbReference type="PROSITE" id="PS01225">
    <property type="entry name" value="CTCK_2"/>
    <property type="match status" value="1"/>
</dbReference>
<protein>
    <recommendedName>
        <fullName evidence="3">CTCK domain-containing protein</fullName>
    </recommendedName>
</protein>
<proteinExistence type="predicted"/>
<reference evidence="4" key="3">
    <citation type="submission" date="2025-09" db="UniProtKB">
        <authorList>
            <consortium name="Ensembl"/>
        </authorList>
    </citation>
    <scope>IDENTIFICATION</scope>
</reference>
<name>H2Y7G9_CIOSA</name>
<accession>H2Y7G9</accession>
<organism evidence="4 5">
    <name type="scientific">Ciona savignyi</name>
    <name type="common">Pacific transparent sea squirt</name>
    <dbReference type="NCBI Taxonomy" id="51511"/>
    <lineage>
        <taxon>Eukaryota</taxon>
        <taxon>Metazoa</taxon>
        <taxon>Chordata</taxon>
        <taxon>Tunicata</taxon>
        <taxon>Ascidiacea</taxon>
        <taxon>Phlebobranchia</taxon>
        <taxon>Cionidae</taxon>
        <taxon>Ciona</taxon>
    </lineage>
</organism>
<evidence type="ECO:0000313" key="5">
    <source>
        <dbReference type="Proteomes" id="UP000007875"/>
    </source>
</evidence>
<comment type="caution">
    <text evidence="2">Lacks conserved residue(s) required for the propagation of feature annotation.</text>
</comment>
<sequence length="176" mass="18905">MDGAIYPVNVTWVTADDVCTTHTCVMNYTSGCPEIVAAEKYDCAPVDLKECVKKGGSIYGNESTSGCCKLCNSVATPCERSVNREILNTTINGHVCWSATKQDVAICSGSCQTSQSYDENTGLPNGICRCCKTAMTSKKTYSMYCDDGTNRDHEHVEIMACGCEETACEAVTTPSP</sequence>
<dbReference type="SMART" id="SM00041">
    <property type="entry name" value="CT"/>
    <property type="match status" value="1"/>
</dbReference>
<evidence type="ECO:0000259" key="3">
    <source>
        <dbReference type="PROSITE" id="PS01225"/>
    </source>
</evidence>
<reference evidence="4" key="2">
    <citation type="submission" date="2025-08" db="UniProtKB">
        <authorList>
            <consortium name="Ensembl"/>
        </authorList>
    </citation>
    <scope>IDENTIFICATION</scope>
</reference>
<evidence type="ECO:0000313" key="4">
    <source>
        <dbReference type="Ensembl" id="ENSCSAVP00000001267.1"/>
    </source>
</evidence>
<evidence type="ECO:0000256" key="2">
    <source>
        <dbReference type="PROSITE-ProRule" id="PRU00039"/>
    </source>
</evidence>
<feature type="domain" description="CTCK" evidence="3">
    <location>
        <begin position="78"/>
        <end position="169"/>
    </location>
</feature>
<dbReference type="HOGENOM" id="CLU_1524599_0_0_1"/>
<dbReference type="GeneTree" id="ENSGT00730000112243"/>
<dbReference type="InParanoid" id="H2Y7G9"/>
<dbReference type="AlphaFoldDB" id="H2Y7G9"/>
<dbReference type="Proteomes" id="UP000007875">
    <property type="component" value="Unassembled WGS sequence"/>
</dbReference>
<feature type="disulfide bond" evidence="2">
    <location>
        <begin position="107"/>
        <end position="161"/>
    </location>
</feature>
<dbReference type="PROSITE" id="PS01185">
    <property type="entry name" value="CTCK_1"/>
    <property type="match status" value="1"/>
</dbReference>
<dbReference type="Ensembl" id="ENSCSAVT00000001282.1">
    <property type="protein sequence ID" value="ENSCSAVP00000001267.1"/>
    <property type="gene ID" value="ENSCSAVG00000000708.1"/>
</dbReference>